<dbReference type="InterPro" id="IPR007890">
    <property type="entry name" value="CHASE2"/>
</dbReference>
<evidence type="ECO:0000313" key="4">
    <source>
        <dbReference type="Proteomes" id="UP000566711"/>
    </source>
</evidence>
<dbReference type="SUPFAM" id="SSF109604">
    <property type="entry name" value="HD-domain/PDEase-like"/>
    <property type="match status" value="1"/>
</dbReference>
<dbReference type="InterPro" id="IPR052020">
    <property type="entry name" value="Cyclic_di-GMP/3'3'-cGAMP_PDE"/>
</dbReference>
<reference evidence="3 4" key="1">
    <citation type="submission" date="2020-07" db="EMBL/GenBank/DDBJ databases">
        <title>Novel species isolated from subtropical streams in China.</title>
        <authorList>
            <person name="Lu H."/>
        </authorList>
    </citation>
    <scope>NUCLEOTIDE SEQUENCE [LARGE SCALE GENOMIC DNA]</scope>
    <source>
        <strain evidence="3 4">FT3S</strain>
    </source>
</reference>
<feature type="domain" description="HD-GYP" evidence="2">
    <location>
        <begin position="446"/>
        <end position="658"/>
    </location>
</feature>
<dbReference type="CDD" id="cd00077">
    <property type="entry name" value="HDc"/>
    <property type="match status" value="1"/>
</dbReference>
<evidence type="ECO:0000256" key="1">
    <source>
        <dbReference type="SAM" id="Phobius"/>
    </source>
</evidence>
<dbReference type="SMART" id="SM00471">
    <property type="entry name" value="HDc"/>
    <property type="match status" value="1"/>
</dbReference>
<evidence type="ECO:0000313" key="3">
    <source>
        <dbReference type="EMBL" id="MBA5607915.1"/>
    </source>
</evidence>
<dbReference type="EMBL" id="JACEZS010000023">
    <property type="protein sequence ID" value="MBA5607915.1"/>
    <property type="molecule type" value="Genomic_DNA"/>
</dbReference>
<dbReference type="Pfam" id="PF05226">
    <property type="entry name" value="CHASE2"/>
    <property type="match status" value="1"/>
</dbReference>
<keyword evidence="4" id="KW-1185">Reference proteome</keyword>
<protein>
    <submittedName>
        <fullName evidence="3">CHASE2 domain-containing protein</fullName>
    </submittedName>
</protein>
<dbReference type="Proteomes" id="UP000566711">
    <property type="component" value="Unassembled WGS sequence"/>
</dbReference>
<feature type="transmembrane region" description="Helical" evidence="1">
    <location>
        <begin position="412"/>
        <end position="434"/>
    </location>
</feature>
<keyword evidence="1" id="KW-0472">Membrane</keyword>
<sequence length="669" mass="72367">MLPLREGQAPLYALGLCLTLAVALLSIFQPPPLQQLDLLLYDMMVAGRAVPPPPSAPVVVGIDEDSLAAYGQWPWPRYRLAQLVRQLRQLGATVVVLDLLMPEADRTAPEVIEHERQRDLGNATAAFPAPAAGDSNSQRLAGTLAAGPSVLAYYLDFSQPGPIAPAAATSPAAPNGTVVLRADGGHGWHMPQAGAVLRSVPVLTAAAGAEGYTNALEDLDGTLRRVPLLLPVAGQERPSLALSALLLTSQDRLLRLGKDGGDFTLYWDRHAIPLDAAGNLLLDYRNASHAFLSARAVLDGKLAPASLRGRIVLIGTWARGLGDWHRTPSGKWLNGLDIHATIIDNVLSDTYIARPDWARGVELTAVLLAGLAGTLMLSQPGYVLSLLAVLAGTGGFYWSARQLLLEAGVHLSPLFPIMALVLITTCLSLLKYGIEARKLHMRTQDLYEAQDEIIFSLSVLAESRDKDTGQHILRTQRYVEILARELATTPAYAHLTPSDIELYAKSAPLHDIGKVGIPDSILQKPGKLTEDEYTIMKTHPLIGAATLARIIVGHGHPEKRHFLNYAREMIEAHHERWDGGGYPHGLRGAAIPLAGRLMALADVYDALISKRVYKRGYSHAEVCAYIAEQSGTHFDPDLVAAFQRRHEDFFRVAQTYADVAPDDDSATAA</sequence>
<dbReference type="PANTHER" id="PTHR45228">
    <property type="entry name" value="CYCLIC DI-GMP PHOSPHODIESTERASE TM_0186-RELATED"/>
    <property type="match status" value="1"/>
</dbReference>
<accession>A0A7W2ELE0</accession>
<dbReference type="InterPro" id="IPR003607">
    <property type="entry name" value="HD/PDEase_dom"/>
</dbReference>
<dbReference type="Pfam" id="PF13487">
    <property type="entry name" value="HD_5"/>
    <property type="match status" value="1"/>
</dbReference>
<dbReference type="GO" id="GO:0008081">
    <property type="term" value="F:phosphoric diester hydrolase activity"/>
    <property type="evidence" value="ECO:0007669"/>
    <property type="project" value="UniProtKB-ARBA"/>
</dbReference>
<dbReference type="Gene3D" id="1.10.3210.10">
    <property type="entry name" value="Hypothetical protein af1432"/>
    <property type="match status" value="1"/>
</dbReference>
<evidence type="ECO:0000259" key="2">
    <source>
        <dbReference type="PROSITE" id="PS51832"/>
    </source>
</evidence>
<dbReference type="SMART" id="SM01080">
    <property type="entry name" value="CHASE2"/>
    <property type="match status" value="1"/>
</dbReference>
<feature type="transmembrane region" description="Helical" evidence="1">
    <location>
        <begin position="382"/>
        <end position="400"/>
    </location>
</feature>
<gene>
    <name evidence="3" type="ORF">H3H36_21390</name>
</gene>
<proteinExistence type="predicted"/>
<comment type="caution">
    <text evidence="3">The sequence shown here is derived from an EMBL/GenBank/DDBJ whole genome shotgun (WGS) entry which is preliminary data.</text>
</comment>
<dbReference type="PROSITE" id="PS51832">
    <property type="entry name" value="HD_GYP"/>
    <property type="match status" value="1"/>
</dbReference>
<keyword evidence="1" id="KW-1133">Transmembrane helix</keyword>
<dbReference type="PANTHER" id="PTHR45228:SF5">
    <property type="entry name" value="CYCLIC DI-GMP PHOSPHODIESTERASE VC_1348-RELATED"/>
    <property type="match status" value="1"/>
</dbReference>
<dbReference type="InterPro" id="IPR037522">
    <property type="entry name" value="HD_GYP_dom"/>
</dbReference>
<dbReference type="AlphaFoldDB" id="A0A7W2ELE0"/>
<name>A0A7W2ELE0_9BURK</name>
<feature type="transmembrane region" description="Helical" evidence="1">
    <location>
        <begin position="9"/>
        <end position="28"/>
    </location>
</feature>
<organism evidence="3 4">
    <name type="scientific">Rugamonas fusca</name>
    <dbReference type="NCBI Taxonomy" id="2758568"/>
    <lineage>
        <taxon>Bacteria</taxon>
        <taxon>Pseudomonadati</taxon>
        <taxon>Pseudomonadota</taxon>
        <taxon>Betaproteobacteria</taxon>
        <taxon>Burkholderiales</taxon>
        <taxon>Oxalobacteraceae</taxon>
        <taxon>Telluria group</taxon>
        <taxon>Rugamonas</taxon>
    </lineage>
</organism>
<keyword evidence="1" id="KW-0812">Transmembrane</keyword>